<evidence type="ECO:0000313" key="2">
    <source>
        <dbReference type="EMBL" id="MDN4492970.1"/>
    </source>
</evidence>
<organism evidence="2 3">
    <name type="scientific">Ureibacillus aquaedulcis</name>
    <dbReference type="NCBI Taxonomy" id="3058421"/>
    <lineage>
        <taxon>Bacteria</taxon>
        <taxon>Bacillati</taxon>
        <taxon>Bacillota</taxon>
        <taxon>Bacilli</taxon>
        <taxon>Bacillales</taxon>
        <taxon>Caryophanaceae</taxon>
        <taxon>Ureibacillus</taxon>
    </lineage>
</organism>
<dbReference type="RefSeq" id="WP_301137230.1">
    <property type="nucleotide sequence ID" value="NZ_JAUHTQ010000003.1"/>
</dbReference>
<feature type="transmembrane region" description="Helical" evidence="1">
    <location>
        <begin position="6"/>
        <end position="21"/>
    </location>
</feature>
<keyword evidence="1" id="KW-1133">Transmembrane helix</keyword>
<keyword evidence="3" id="KW-1185">Reference proteome</keyword>
<accession>A0ABT8GNJ2</accession>
<keyword evidence="1" id="KW-0812">Transmembrane</keyword>
<sequence length="92" mass="10212">MNVNLLIIGVLLLIVGYLIGVKQRIELLTFLRNKYIKDKKKVAEIMGGSQFILGAILVTLGGIGFKNDPMIIVIVLVILLILSIYVVRKYVA</sequence>
<gene>
    <name evidence="2" type="ORF">QYB95_05405</name>
</gene>
<evidence type="ECO:0000313" key="3">
    <source>
        <dbReference type="Proteomes" id="UP001172743"/>
    </source>
</evidence>
<dbReference type="EMBL" id="JAUHTQ010000003">
    <property type="protein sequence ID" value="MDN4492970.1"/>
    <property type="molecule type" value="Genomic_DNA"/>
</dbReference>
<name>A0ABT8GNJ2_9BACL</name>
<proteinExistence type="predicted"/>
<comment type="caution">
    <text evidence="2">The sequence shown here is derived from an EMBL/GenBank/DDBJ whole genome shotgun (WGS) entry which is preliminary data.</text>
</comment>
<feature type="transmembrane region" description="Helical" evidence="1">
    <location>
        <begin position="69"/>
        <end position="87"/>
    </location>
</feature>
<evidence type="ECO:0008006" key="4">
    <source>
        <dbReference type="Google" id="ProtNLM"/>
    </source>
</evidence>
<dbReference type="Proteomes" id="UP001172743">
    <property type="component" value="Unassembled WGS sequence"/>
</dbReference>
<keyword evidence="1" id="KW-0472">Membrane</keyword>
<feature type="transmembrane region" description="Helical" evidence="1">
    <location>
        <begin position="42"/>
        <end position="63"/>
    </location>
</feature>
<protein>
    <recommendedName>
        <fullName evidence="4">DUF3784 domain-containing protein</fullName>
    </recommendedName>
</protein>
<reference evidence="2" key="1">
    <citation type="submission" date="2023-07" db="EMBL/GenBank/DDBJ databases">
        <title>Ureibacillus sp. isolated from freshwater well.</title>
        <authorList>
            <person name="Kirdat K."/>
            <person name="Bhatt A."/>
            <person name="Teware R."/>
            <person name="Bhavsar Y."/>
            <person name="Yadav A."/>
        </authorList>
    </citation>
    <scope>NUCLEOTIDE SEQUENCE</scope>
    <source>
        <strain evidence="2">BA0131</strain>
    </source>
</reference>
<evidence type="ECO:0000256" key="1">
    <source>
        <dbReference type="SAM" id="Phobius"/>
    </source>
</evidence>